<evidence type="ECO:0000313" key="1">
    <source>
        <dbReference type="Proteomes" id="UP000050794"/>
    </source>
</evidence>
<name>A0A183U405_TOXCA</name>
<accession>A0A183U405</accession>
<keyword evidence="1" id="KW-1185">Reference proteome</keyword>
<dbReference type="Proteomes" id="UP000050794">
    <property type="component" value="Unassembled WGS sequence"/>
</dbReference>
<dbReference type="AlphaFoldDB" id="A0A183U405"/>
<evidence type="ECO:0000313" key="2">
    <source>
        <dbReference type="WBParaSite" id="TCNE_0000322501-mRNA-1"/>
    </source>
</evidence>
<proteinExistence type="predicted"/>
<reference evidence="2" key="1">
    <citation type="submission" date="2016-06" db="UniProtKB">
        <authorList>
            <consortium name="WormBaseParasite"/>
        </authorList>
    </citation>
    <scope>IDENTIFICATION</scope>
</reference>
<dbReference type="WBParaSite" id="TCNE_0000322501-mRNA-1">
    <property type="protein sequence ID" value="TCNE_0000322501-mRNA-1"/>
    <property type="gene ID" value="TCNE_0000322501"/>
</dbReference>
<protein>
    <submittedName>
        <fullName evidence="2">Chromosome partitioning protein ParB</fullName>
    </submittedName>
</protein>
<sequence length="134" mass="15347">LDADLLEKDVGVKGLGPLQLLNYAFKKGAIKEALKESNEIEEAHTRMEREMEDAFGVADHNAIRRAILRQKARRPKADYDESTFNEESITHRGSFISADFLKIREQETNEMIEDNLDKMMISNGNFSPTFKSRI</sequence>
<organism evidence="1 2">
    <name type="scientific">Toxocara canis</name>
    <name type="common">Canine roundworm</name>
    <dbReference type="NCBI Taxonomy" id="6265"/>
    <lineage>
        <taxon>Eukaryota</taxon>
        <taxon>Metazoa</taxon>
        <taxon>Ecdysozoa</taxon>
        <taxon>Nematoda</taxon>
        <taxon>Chromadorea</taxon>
        <taxon>Rhabditida</taxon>
        <taxon>Spirurina</taxon>
        <taxon>Ascaridomorpha</taxon>
        <taxon>Ascaridoidea</taxon>
        <taxon>Toxocaridae</taxon>
        <taxon>Toxocara</taxon>
    </lineage>
</organism>